<evidence type="ECO:0000256" key="1">
    <source>
        <dbReference type="ARBA" id="ARBA00022536"/>
    </source>
</evidence>
<dbReference type="FunFam" id="2.10.25.10:FF:000563">
    <property type="entry name" value="Wall-associated receptor kinase-like 8"/>
    <property type="match status" value="1"/>
</dbReference>
<comment type="caution">
    <text evidence="3">Lacks conserved residue(s) required for the propagation of feature annotation.</text>
</comment>
<evidence type="ECO:0000313" key="7">
    <source>
        <dbReference type="EnsemblPlants" id="KQL05119"/>
    </source>
</evidence>
<proteinExistence type="predicted"/>
<dbReference type="InterPro" id="IPR001881">
    <property type="entry name" value="EGF-like_Ca-bd_dom"/>
</dbReference>
<evidence type="ECO:0000259" key="5">
    <source>
        <dbReference type="PROSITE" id="PS50026"/>
    </source>
</evidence>
<keyword evidence="2" id="KW-1015">Disulfide bond</keyword>
<evidence type="ECO:0000256" key="4">
    <source>
        <dbReference type="SAM" id="SignalP"/>
    </source>
</evidence>
<dbReference type="EMBL" id="CM003532">
    <property type="protein sequence ID" value="RCV25416.1"/>
    <property type="molecule type" value="Genomic_DNA"/>
</dbReference>
<sequence length="317" mass="35612">MASLLLLGVAVLLYLASISAQAGPGCQIHCGDKKASKSMSRGKTRVLYNTSTYCYDPNTRRMERDLWWLDFSTWPYRFSNLDNNFIVLGCNTLAYIYNKYNRAVYTTACASVCERRRTLTNGSCLGVGCCQNTNAIRKGLRRYDVYFYQVYNDSDSWQFNPCSYAAQGETESFSFSSNYITTKRFNETYQGRQPMVLNWAIGNVTCELARNMSSYACRHRNTECVDSTNGPGYLCNCTKGYEGNPSLLYVDECKQNPKACPNGAACDNIEGGYHCSCPPGRKLNKNTNSCNPDTNLKYLRGSKIVLNTHGRRGGPKK</sequence>
<dbReference type="Pfam" id="PF07645">
    <property type="entry name" value="EGF_CA"/>
    <property type="match status" value="1"/>
</dbReference>
<reference evidence="6 8" key="1">
    <citation type="journal article" date="2012" name="Nat. Biotechnol.">
        <title>Reference genome sequence of the model plant Setaria.</title>
        <authorList>
            <person name="Bennetzen J.L."/>
            <person name="Schmutz J."/>
            <person name="Wang H."/>
            <person name="Percifield R."/>
            <person name="Hawkins J."/>
            <person name="Pontaroli A.C."/>
            <person name="Estep M."/>
            <person name="Feng L."/>
            <person name="Vaughn J.N."/>
            <person name="Grimwood J."/>
            <person name="Jenkins J."/>
            <person name="Barry K."/>
            <person name="Lindquist E."/>
            <person name="Hellsten U."/>
            <person name="Deshpande S."/>
            <person name="Wang X."/>
            <person name="Wu X."/>
            <person name="Mitros T."/>
            <person name="Triplett J."/>
            <person name="Yang X."/>
            <person name="Ye C.Y."/>
            <person name="Mauro-Herrera M."/>
            <person name="Wang L."/>
            <person name="Li P."/>
            <person name="Sharma M."/>
            <person name="Sharma R."/>
            <person name="Ronald P.C."/>
            <person name="Panaud O."/>
            <person name="Kellogg E.A."/>
            <person name="Brutnell T.P."/>
            <person name="Doust A.N."/>
            <person name="Tuskan G.A."/>
            <person name="Rokhsar D."/>
            <person name="Devos K.M."/>
        </authorList>
    </citation>
    <scope>NUCLEOTIDE SEQUENCE [LARGE SCALE GENOMIC DNA]</scope>
    <source>
        <strain evidence="8">cv. Yugu1</strain>
        <strain evidence="6">Yugu1</strain>
    </source>
</reference>
<keyword evidence="4" id="KW-0732">Signal</keyword>
<evidence type="ECO:0000313" key="8">
    <source>
        <dbReference type="Proteomes" id="UP000004995"/>
    </source>
</evidence>
<feature type="chain" id="PRO_5010125949" description="EGF-like domain-containing protein" evidence="4">
    <location>
        <begin position="21"/>
        <end position="317"/>
    </location>
</feature>
<dbReference type="Proteomes" id="UP000004995">
    <property type="component" value="Unassembled WGS sequence"/>
</dbReference>
<dbReference type="EnsemblPlants" id="KQL05119">
    <property type="protein sequence ID" value="KQL05119"/>
    <property type="gene ID" value="SETIT_004076mg"/>
</dbReference>
<keyword evidence="8" id="KW-1185">Reference proteome</keyword>
<dbReference type="EMBL" id="AGNK02002986">
    <property type="status" value="NOT_ANNOTATED_CDS"/>
    <property type="molecule type" value="Genomic_DNA"/>
</dbReference>
<protein>
    <recommendedName>
        <fullName evidence="5">EGF-like domain-containing protein</fullName>
    </recommendedName>
</protein>
<dbReference type="OrthoDB" id="1932705at2759"/>
<dbReference type="PROSITE" id="PS50026">
    <property type="entry name" value="EGF_3"/>
    <property type="match status" value="1"/>
</dbReference>
<evidence type="ECO:0000256" key="3">
    <source>
        <dbReference type="PROSITE-ProRule" id="PRU00076"/>
    </source>
</evidence>
<dbReference type="AlphaFoldDB" id="K3XQ94"/>
<dbReference type="PROSITE" id="PS00010">
    <property type="entry name" value="ASX_HYDROXYL"/>
    <property type="match status" value="1"/>
</dbReference>
<dbReference type="PANTHER" id="PTHR33491">
    <property type="entry name" value="OSJNBA0016N04.9 PROTEIN"/>
    <property type="match status" value="1"/>
</dbReference>
<dbReference type="HOGENOM" id="CLU_000288_43_10_1"/>
<reference evidence="7" key="3">
    <citation type="submission" date="2018-08" db="UniProtKB">
        <authorList>
            <consortium name="EnsemblPlants"/>
        </authorList>
    </citation>
    <scope>IDENTIFICATION</scope>
    <source>
        <strain evidence="7">Yugu1</strain>
    </source>
</reference>
<dbReference type="Gramene" id="KQL05119">
    <property type="protein sequence ID" value="KQL05119"/>
    <property type="gene ID" value="SETIT_004076mg"/>
</dbReference>
<dbReference type="SMART" id="SM00179">
    <property type="entry name" value="EGF_CA"/>
    <property type="match status" value="1"/>
</dbReference>
<feature type="signal peptide" evidence="4">
    <location>
        <begin position="1"/>
        <end position="20"/>
    </location>
</feature>
<dbReference type="Gene3D" id="2.10.25.10">
    <property type="entry name" value="Laminin"/>
    <property type="match status" value="1"/>
</dbReference>
<organism evidence="7 8">
    <name type="scientific">Setaria italica</name>
    <name type="common">Foxtail millet</name>
    <name type="synonym">Panicum italicum</name>
    <dbReference type="NCBI Taxonomy" id="4555"/>
    <lineage>
        <taxon>Eukaryota</taxon>
        <taxon>Viridiplantae</taxon>
        <taxon>Streptophyta</taxon>
        <taxon>Embryophyta</taxon>
        <taxon>Tracheophyta</taxon>
        <taxon>Spermatophyta</taxon>
        <taxon>Magnoliopsida</taxon>
        <taxon>Liliopsida</taxon>
        <taxon>Poales</taxon>
        <taxon>Poaceae</taxon>
        <taxon>PACMAD clade</taxon>
        <taxon>Panicoideae</taxon>
        <taxon>Panicodae</taxon>
        <taxon>Paniceae</taxon>
        <taxon>Cenchrinae</taxon>
        <taxon>Setaria</taxon>
    </lineage>
</organism>
<dbReference type="InterPro" id="IPR049883">
    <property type="entry name" value="NOTCH1_EGF-like"/>
</dbReference>
<keyword evidence="1 3" id="KW-0245">EGF-like domain</keyword>
<feature type="domain" description="EGF-like" evidence="5">
    <location>
        <begin position="249"/>
        <end position="291"/>
    </location>
</feature>
<evidence type="ECO:0000313" key="6">
    <source>
        <dbReference type="EMBL" id="RCV25416.1"/>
    </source>
</evidence>
<dbReference type="OMA" id="ANTECID"/>
<dbReference type="SUPFAM" id="SSF57196">
    <property type="entry name" value="EGF/Laminin"/>
    <property type="match status" value="1"/>
</dbReference>
<dbReference type="InterPro" id="IPR000742">
    <property type="entry name" value="EGF"/>
</dbReference>
<dbReference type="CDD" id="cd00054">
    <property type="entry name" value="EGF_CA"/>
    <property type="match status" value="1"/>
</dbReference>
<dbReference type="eggNOG" id="ENOG502QQPF">
    <property type="taxonomic scope" value="Eukaryota"/>
</dbReference>
<reference evidence="6" key="2">
    <citation type="submission" date="2015-07" db="EMBL/GenBank/DDBJ databases">
        <authorList>
            <person name="Noorani M."/>
        </authorList>
    </citation>
    <scope>NUCLEOTIDE SEQUENCE</scope>
    <source>
        <strain evidence="6">Yugu1</strain>
    </source>
</reference>
<accession>K3XQ94</accession>
<name>K3XQ94_SETIT</name>
<evidence type="ECO:0000256" key="2">
    <source>
        <dbReference type="ARBA" id="ARBA00023157"/>
    </source>
</evidence>
<dbReference type="GO" id="GO:0005509">
    <property type="term" value="F:calcium ion binding"/>
    <property type="evidence" value="ECO:0007669"/>
    <property type="project" value="InterPro"/>
</dbReference>
<dbReference type="InterPro" id="IPR000152">
    <property type="entry name" value="EGF-type_Asp/Asn_hydroxyl_site"/>
</dbReference>
<gene>
    <name evidence="6" type="ORF">SETIT_5G164600v2</name>
</gene>
<dbReference type="SMART" id="SM00181">
    <property type="entry name" value="EGF"/>
    <property type="match status" value="2"/>
</dbReference>